<evidence type="ECO:0000313" key="3">
    <source>
        <dbReference type="Proteomes" id="UP001310890"/>
    </source>
</evidence>
<comment type="caution">
    <text evidence="2">The sequence shown here is derived from an EMBL/GenBank/DDBJ whole genome shotgun (WGS) entry which is preliminary data.</text>
</comment>
<sequence>MLNVKKSVKKALTAVAEAFHPPLGRRENSNISYEEEDQASSMSTTGPPPHQRGLHRSVTVPGLIRAPLEESVGLGIAVPSQREQWLLTNTTASQCWGDWKPGYSVFQQLNQLIEKMRDGGRRDEGVQEMFEVIGSAMDALLHELQLEKRETGRLGRLVGELEGGVKRVEGGGLSGGGADGGAV</sequence>
<dbReference type="Proteomes" id="UP001310890">
    <property type="component" value="Unassembled WGS sequence"/>
</dbReference>
<reference evidence="2" key="1">
    <citation type="submission" date="2023-08" db="EMBL/GenBank/DDBJ databases">
        <title>Black Yeasts Isolated from many extreme environments.</title>
        <authorList>
            <person name="Coleine C."/>
            <person name="Stajich J.E."/>
            <person name="Selbmann L."/>
        </authorList>
    </citation>
    <scope>NUCLEOTIDE SEQUENCE</scope>
    <source>
        <strain evidence="2">CCFEE 5401</strain>
    </source>
</reference>
<accession>A0AAN7TMS8</accession>
<name>A0AAN7TMS8_9PEZI</name>
<evidence type="ECO:0000313" key="2">
    <source>
        <dbReference type="EMBL" id="KAK5116243.1"/>
    </source>
</evidence>
<dbReference type="EMBL" id="JAVRRL010000009">
    <property type="protein sequence ID" value="KAK5116243.1"/>
    <property type="molecule type" value="Genomic_DNA"/>
</dbReference>
<protein>
    <submittedName>
        <fullName evidence="2">Uncharacterized protein</fullName>
    </submittedName>
</protein>
<gene>
    <name evidence="2" type="ORF">LTR62_008570</name>
</gene>
<proteinExistence type="predicted"/>
<organism evidence="2 3">
    <name type="scientific">Meristemomyces frigidus</name>
    <dbReference type="NCBI Taxonomy" id="1508187"/>
    <lineage>
        <taxon>Eukaryota</taxon>
        <taxon>Fungi</taxon>
        <taxon>Dikarya</taxon>
        <taxon>Ascomycota</taxon>
        <taxon>Pezizomycotina</taxon>
        <taxon>Dothideomycetes</taxon>
        <taxon>Dothideomycetidae</taxon>
        <taxon>Mycosphaerellales</taxon>
        <taxon>Teratosphaeriaceae</taxon>
        <taxon>Meristemomyces</taxon>
    </lineage>
</organism>
<feature type="region of interest" description="Disordered" evidence="1">
    <location>
        <begin position="23"/>
        <end position="55"/>
    </location>
</feature>
<dbReference type="AlphaFoldDB" id="A0AAN7TMS8"/>
<evidence type="ECO:0000256" key="1">
    <source>
        <dbReference type="SAM" id="MobiDB-lite"/>
    </source>
</evidence>